<keyword evidence="3" id="KW-1185">Reference proteome</keyword>
<dbReference type="SUPFAM" id="SSF49265">
    <property type="entry name" value="Fibronectin type III"/>
    <property type="match status" value="1"/>
</dbReference>
<dbReference type="eggNOG" id="COG3656">
    <property type="taxonomic scope" value="Bacteria"/>
</dbReference>
<dbReference type="EMBL" id="MPOG01000019">
    <property type="protein sequence ID" value="OOH93232.1"/>
    <property type="molecule type" value="Genomic_DNA"/>
</dbReference>
<dbReference type="STRING" id="238.BBD35_05280"/>
<organism evidence="2 3">
    <name type="scientific">Elizabethkingia meningoseptica</name>
    <name type="common">Chryseobacterium meningosepticum</name>
    <dbReference type="NCBI Taxonomy" id="238"/>
    <lineage>
        <taxon>Bacteria</taxon>
        <taxon>Pseudomonadati</taxon>
        <taxon>Bacteroidota</taxon>
        <taxon>Flavobacteriia</taxon>
        <taxon>Flavobacteriales</taxon>
        <taxon>Weeksellaceae</taxon>
        <taxon>Elizabethkingia</taxon>
    </lineage>
</organism>
<feature type="chain" id="PRO_5030034703" description="DUF1566 domain-containing protein" evidence="1">
    <location>
        <begin position="27"/>
        <end position="392"/>
    </location>
</feature>
<keyword evidence="1" id="KW-0732">Signal</keyword>
<protein>
    <recommendedName>
        <fullName evidence="4">DUF1566 domain-containing protein</fullName>
    </recommendedName>
</protein>
<evidence type="ECO:0000256" key="1">
    <source>
        <dbReference type="SAM" id="SignalP"/>
    </source>
</evidence>
<dbReference type="InterPro" id="IPR036116">
    <property type="entry name" value="FN3_sf"/>
</dbReference>
<sequence>MMKKFIFGKQLILSCMAMLFINFSCSRSVTDSPDEKPVVAESNPKITTLYPDDFGVVNATLGGEIKERGNAKIIKKGVCWSIGGDPVIENNNYKEDRVNSDGKFYFALTNELKPATKYFVRAYYETEKGIVYGNTISFTTGATSTIKLPVNIMPTSVTLRGEVVQVDTERRTVGFVYGTKPSPTINDNRITKDIYGSAGYELILDSGLKPNTVYYVRGFVVNKNGEYSYTEEKQFHTTGYLGLARGYVVYDKGETTDGWRYLETGPDLSIATVKWGTADKSVPDTSSDLGKGLGNTEKIALSFPQSESAGRICYNIIAHGFSDWFLPSSDELVITMQALRSLNININSRQWTSTEKDRISAYSVIYKETTKTFEVSGAQKESFLGMLPIRRY</sequence>
<dbReference type="RefSeq" id="WP_070905081.1">
    <property type="nucleotide sequence ID" value="NZ_CP016378.1"/>
</dbReference>
<dbReference type="Proteomes" id="UP000188947">
    <property type="component" value="Unassembled WGS sequence"/>
</dbReference>
<comment type="caution">
    <text evidence="2">The sequence shown here is derived from an EMBL/GenBank/DDBJ whole genome shotgun (WGS) entry which is preliminary data.</text>
</comment>
<accession>A0A1T3I689</accession>
<name>A0A1T3I689_ELIME</name>
<evidence type="ECO:0000313" key="3">
    <source>
        <dbReference type="Proteomes" id="UP000188947"/>
    </source>
</evidence>
<feature type="signal peptide" evidence="1">
    <location>
        <begin position="1"/>
        <end position="26"/>
    </location>
</feature>
<evidence type="ECO:0000313" key="2">
    <source>
        <dbReference type="EMBL" id="OOH93232.1"/>
    </source>
</evidence>
<reference evidence="2 3" key="1">
    <citation type="submission" date="2016-11" db="EMBL/GenBank/DDBJ databases">
        <title>Genome sequence and comparative genomic analysis of clinical strain Elizabethkingia meningoseptica 61421 PRCM.</title>
        <authorList>
            <person name="Wang M."/>
            <person name="Hu S."/>
            <person name="Cao L."/>
            <person name="Jiang T."/>
            <person name="Zhou Y."/>
            <person name="Ming D."/>
        </authorList>
    </citation>
    <scope>NUCLEOTIDE SEQUENCE [LARGE SCALE GENOMIC DNA]</scope>
    <source>
        <strain evidence="2 3">61421 PRCM</strain>
    </source>
</reference>
<dbReference type="OrthoDB" id="9765957at2"/>
<gene>
    <name evidence="2" type="ORF">BMF97_17355</name>
</gene>
<evidence type="ECO:0008006" key="4">
    <source>
        <dbReference type="Google" id="ProtNLM"/>
    </source>
</evidence>
<dbReference type="AlphaFoldDB" id="A0A1T3I689"/>
<proteinExistence type="predicted"/>